<dbReference type="EMBL" id="AMZH03015222">
    <property type="protein sequence ID" value="RRT46411.1"/>
    <property type="molecule type" value="Genomic_DNA"/>
</dbReference>
<name>A0A426Y4F3_ENSVE</name>
<feature type="compositionally biased region" description="Basic and acidic residues" evidence="1">
    <location>
        <begin position="36"/>
        <end position="57"/>
    </location>
</feature>
<feature type="region of interest" description="Disordered" evidence="1">
    <location>
        <begin position="28"/>
        <end position="73"/>
    </location>
</feature>
<dbReference type="Proteomes" id="UP000287651">
    <property type="component" value="Unassembled WGS sequence"/>
</dbReference>
<comment type="caution">
    <text evidence="2">The sequence shown here is derived from an EMBL/GenBank/DDBJ whole genome shotgun (WGS) entry which is preliminary data.</text>
</comment>
<evidence type="ECO:0000313" key="2">
    <source>
        <dbReference type="EMBL" id="RRT46411.1"/>
    </source>
</evidence>
<dbReference type="AlphaFoldDB" id="A0A426Y4F3"/>
<evidence type="ECO:0000313" key="3">
    <source>
        <dbReference type="Proteomes" id="UP000287651"/>
    </source>
</evidence>
<accession>A0A426Y4F3</accession>
<protein>
    <submittedName>
        <fullName evidence="2">Uncharacterized protein</fullName>
    </submittedName>
</protein>
<reference evidence="2 3" key="1">
    <citation type="journal article" date="2014" name="Agronomy (Basel)">
        <title>A Draft Genome Sequence for Ensete ventricosum, the Drought-Tolerant Tree Against Hunger.</title>
        <authorList>
            <person name="Harrison J."/>
            <person name="Moore K.A."/>
            <person name="Paszkiewicz K."/>
            <person name="Jones T."/>
            <person name="Grant M."/>
            <person name="Ambacheew D."/>
            <person name="Muzemil S."/>
            <person name="Studholme D.J."/>
        </authorList>
    </citation>
    <scope>NUCLEOTIDE SEQUENCE [LARGE SCALE GENOMIC DNA]</scope>
</reference>
<evidence type="ECO:0000256" key="1">
    <source>
        <dbReference type="SAM" id="MobiDB-lite"/>
    </source>
</evidence>
<sequence length="122" mass="13363">MDAATTRHGSRTPRWLVIAGGFLEKEPLKRKSRRLKGSDDAASSRRQEQRSKCDSGSDNRQSLGYGRGGRRRGAAVATNLVEEGPHVSLWVQCHRERGRGRHVIVEGLPAAGEQVSEGESSD</sequence>
<proteinExistence type="predicted"/>
<organism evidence="2 3">
    <name type="scientific">Ensete ventricosum</name>
    <name type="common">Abyssinian banana</name>
    <name type="synonym">Musa ensete</name>
    <dbReference type="NCBI Taxonomy" id="4639"/>
    <lineage>
        <taxon>Eukaryota</taxon>
        <taxon>Viridiplantae</taxon>
        <taxon>Streptophyta</taxon>
        <taxon>Embryophyta</taxon>
        <taxon>Tracheophyta</taxon>
        <taxon>Spermatophyta</taxon>
        <taxon>Magnoliopsida</taxon>
        <taxon>Liliopsida</taxon>
        <taxon>Zingiberales</taxon>
        <taxon>Musaceae</taxon>
        <taxon>Ensete</taxon>
    </lineage>
</organism>
<gene>
    <name evidence="2" type="ORF">B296_00022438</name>
</gene>